<sequence length="48" mass="5640">MKIHDCHFLMLIKRCSGVSMNHTFHTAPSRIIEILLDENKRRRGFDGN</sequence>
<dbReference type="PATRIC" id="fig|158899.10.peg.4426"/>
<reference evidence="1 2" key="1">
    <citation type="submission" date="2015-11" db="EMBL/GenBank/DDBJ databases">
        <title>Exploring the genomic traits of fungus-feeding bacterial genus Collimonas.</title>
        <authorList>
            <person name="Song C."/>
            <person name="Schmidt R."/>
            <person name="de Jager V."/>
            <person name="Krzyzanowska D."/>
            <person name="Jongedijk E."/>
            <person name="Cankar K."/>
            <person name="Beekwilder J."/>
            <person name="van Veen A."/>
            <person name="de Boer W."/>
            <person name="van Veen J.A."/>
            <person name="Garbeva P."/>
        </authorList>
    </citation>
    <scope>NUCLEOTIDE SEQUENCE [LARGE SCALE GENOMIC DNA]</scope>
    <source>
        <strain evidence="1 2">Ter6</strain>
    </source>
</reference>
<protein>
    <submittedName>
        <fullName evidence="1">Uncharacterized protein</fullName>
    </submittedName>
</protein>
<accession>A0A127PGX4</accession>
<gene>
    <name evidence="1" type="ORF">CFter6_4466</name>
</gene>
<organism evidence="1">
    <name type="scientific">Collimonas fungivorans</name>
    <dbReference type="NCBI Taxonomy" id="158899"/>
    <lineage>
        <taxon>Bacteria</taxon>
        <taxon>Pseudomonadati</taxon>
        <taxon>Pseudomonadota</taxon>
        <taxon>Betaproteobacteria</taxon>
        <taxon>Burkholderiales</taxon>
        <taxon>Oxalobacteraceae</taxon>
        <taxon>Collimonas</taxon>
    </lineage>
</organism>
<dbReference type="EMBL" id="CP013232">
    <property type="protein sequence ID" value="AMO97059.1"/>
    <property type="molecule type" value="Genomic_DNA"/>
</dbReference>
<evidence type="ECO:0000313" key="2">
    <source>
        <dbReference type="Proteomes" id="UP000072421"/>
    </source>
</evidence>
<proteinExistence type="predicted"/>
<name>A0A127PGX4_9BURK</name>
<evidence type="ECO:0000313" key="1">
    <source>
        <dbReference type="EMBL" id="AMO97059.1"/>
    </source>
</evidence>
<dbReference type="AlphaFoldDB" id="A0A127PGX4"/>
<dbReference type="Proteomes" id="UP000072421">
    <property type="component" value="Chromosome"/>
</dbReference>